<name>A0A9D9DD11_9GAMM</name>
<dbReference type="Proteomes" id="UP000823631">
    <property type="component" value="Unassembled WGS sequence"/>
</dbReference>
<protein>
    <submittedName>
        <fullName evidence="1">Uncharacterized protein</fullName>
    </submittedName>
</protein>
<sequence>MLHKLIEEYGGYCFDPKGKVTVCTPWNVMLFLSYPGEGFRSYWTDSGGFRNPYMVNWLRQLRPYGLGLRGLSDFIFSGYTKQLCLKEITRHIESIDTNEDAAVFPYFQLLLQTGYFTIKERISSKNSRQFTEYVVGVPNKEVLDLFKDKIVEELTRNQRVDHLAKLDYSYGRKLRAAVRSGNIQEMQLQLNRLINIFPSGTLHEFNEANLTALLRIILHLLDFKLTNKAKLLSEQFDLAFENTKTIYLLYLKVIKDCSGIEDACNAVQEQHRQCTPKGSSRSGSDLTRKQIFKYVMVIIRDPLTGNDALEPEIIKAFRAVAAASYEPVRRLVLLKAPEE</sequence>
<organism evidence="1 2">
    <name type="scientific">Candidatus Avisuccinivibrio stercorigallinarum</name>
    <dbReference type="NCBI Taxonomy" id="2840704"/>
    <lineage>
        <taxon>Bacteria</taxon>
        <taxon>Pseudomonadati</taxon>
        <taxon>Pseudomonadota</taxon>
        <taxon>Gammaproteobacteria</taxon>
        <taxon>Aeromonadales</taxon>
        <taxon>Succinivibrionaceae</taxon>
        <taxon>Succinivibrionaceae incertae sedis</taxon>
        <taxon>Candidatus Avisuccinivibrio</taxon>
    </lineage>
</organism>
<evidence type="ECO:0000313" key="2">
    <source>
        <dbReference type="Proteomes" id="UP000823631"/>
    </source>
</evidence>
<gene>
    <name evidence="1" type="ORF">IAB19_10465</name>
</gene>
<dbReference type="PANTHER" id="PTHR34825">
    <property type="entry name" value="CONSERVED PROTEIN, WITH A WEAK D-GALACTARATE DEHYDRATASE/ALTRONATE HYDROLASE DOMAIN"/>
    <property type="match status" value="1"/>
</dbReference>
<dbReference type="AlphaFoldDB" id="A0A9D9DD11"/>
<reference evidence="1" key="1">
    <citation type="submission" date="2020-10" db="EMBL/GenBank/DDBJ databases">
        <authorList>
            <person name="Gilroy R."/>
        </authorList>
    </citation>
    <scope>NUCLEOTIDE SEQUENCE</scope>
    <source>
        <strain evidence="1">17213</strain>
    </source>
</reference>
<dbReference type="PANTHER" id="PTHR34825:SF1">
    <property type="entry name" value="AAA-ATPASE-LIKE DOMAIN-CONTAINING PROTEIN"/>
    <property type="match status" value="1"/>
</dbReference>
<proteinExistence type="predicted"/>
<reference evidence="1" key="2">
    <citation type="journal article" date="2021" name="PeerJ">
        <title>Extensive microbial diversity within the chicken gut microbiome revealed by metagenomics and culture.</title>
        <authorList>
            <person name="Gilroy R."/>
            <person name="Ravi A."/>
            <person name="Getino M."/>
            <person name="Pursley I."/>
            <person name="Horton D.L."/>
            <person name="Alikhan N.F."/>
            <person name="Baker D."/>
            <person name="Gharbi K."/>
            <person name="Hall N."/>
            <person name="Watson M."/>
            <person name="Adriaenssens E.M."/>
            <person name="Foster-Nyarko E."/>
            <person name="Jarju S."/>
            <person name="Secka A."/>
            <person name="Antonio M."/>
            <person name="Oren A."/>
            <person name="Chaudhuri R.R."/>
            <person name="La Ragione R."/>
            <person name="Hildebrand F."/>
            <person name="Pallen M.J."/>
        </authorList>
    </citation>
    <scope>NUCLEOTIDE SEQUENCE</scope>
    <source>
        <strain evidence="1">17213</strain>
    </source>
</reference>
<accession>A0A9D9DD11</accession>
<comment type="caution">
    <text evidence="1">The sequence shown here is derived from an EMBL/GenBank/DDBJ whole genome shotgun (WGS) entry which is preliminary data.</text>
</comment>
<evidence type="ECO:0000313" key="1">
    <source>
        <dbReference type="EMBL" id="MBO8416792.1"/>
    </source>
</evidence>
<dbReference type="EMBL" id="JADINH010000210">
    <property type="protein sequence ID" value="MBO8416792.1"/>
    <property type="molecule type" value="Genomic_DNA"/>
</dbReference>